<evidence type="ECO:0000256" key="7">
    <source>
        <dbReference type="ARBA" id="ARBA00023136"/>
    </source>
</evidence>
<keyword evidence="3" id="KW-1003">Cell membrane</keyword>
<feature type="transmembrane region" description="Helical" evidence="8">
    <location>
        <begin position="148"/>
        <end position="173"/>
    </location>
</feature>
<dbReference type="Proteomes" id="UP000766246">
    <property type="component" value="Unassembled WGS sequence"/>
</dbReference>
<protein>
    <submittedName>
        <fullName evidence="9">Rod shape-determining protein MreD</fullName>
    </submittedName>
</protein>
<feature type="transmembrane region" description="Helical" evidence="8">
    <location>
        <begin position="120"/>
        <end position="141"/>
    </location>
</feature>
<feature type="transmembrane region" description="Helical" evidence="8">
    <location>
        <begin position="45"/>
        <end position="64"/>
    </location>
</feature>
<evidence type="ECO:0000256" key="6">
    <source>
        <dbReference type="ARBA" id="ARBA00022989"/>
    </source>
</evidence>
<dbReference type="InterPro" id="IPR007227">
    <property type="entry name" value="Cell_shape_determining_MreD"/>
</dbReference>
<name>A0A927UBM6_9FIRM</name>
<dbReference type="Gene3D" id="1.10.1760.20">
    <property type="match status" value="1"/>
</dbReference>
<sequence length="194" mass="22530">MYLLFYNRRSHIRMSDIKQYIRRILIIALVIYVSFQLQVSIFGQIPLGGVTPNVLIAVVSTYGFMKGRRYGIVTGFFAGLLLDIFSGGIFGMYALIYMYIGFLNGLFRKQLFGDDLRLPMILIGASDFIYGLATFLFLFAIRSQYDFYFYLMNIILPEVVYTILVSIFVYYIILHINNWVEKLEKKGSDRIGNY</sequence>
<dbReference type="AlphaFoldDB" id="A0A927UBM6"/>
<evidence type="ECO:0000256" key="2">
    <source>
        <dbReference type="ARBA" id="ARBA00007776"/>
    </source>
</evidence>
<evidence type="ECO:0000256" key="1">
    <source>
        <dbReference type="ARBA" id="ARBA00004651"/>
    </source>
</evidence>
<evidence type="ECO:0000256" key="4">
    <source>
        <dbReference type="ARBA" id="ARBA00022692"/>
    </source>
</evidence>
<evidence type="ECO:0000256" key="3">
    <source>
        <dbReference type="ARBA" id="ARBA00022475"/>
    </source>
</evidence>
<evidence type="ECO:0000256" key="8">
    <source>
        <dbReference type="SAM" id="Phobius"/>
    </source>
</evidence>
<evidence type="ECO:0000256" key="5">
    <source>
        <dbReference type="ARBA" id="ARBA00022960"/>
    </source>
</evidence>
<reference evidence="9" key="1">
    <citation type="submission" date="2019-04" db="EMBL/GenBank/DDBJ databases">
        <title>Evolution of Biomass-Degrading Anaerobic Consortia Revealed by Metagenomics.</title>
        <authorList>
            <person name="Peng X."/>
        </authorList>
    </citation>
    <scope>NUCLEOTIDE SEQUENCE</scope>
    <source>
        <strain evidence="9">SIG311</strain>
    </source>
</reference>
<organism evidence="9 10">
    <name type="scientific">Pseudobutyrivibrio ruminis</name>
    <dbReference type="NCBI Taxonomy" id="46206"/>
    <lineage>
        <taxon>Bacteria</taxon>
        <taxon>Bacillati</taxon>
        <taxon>Bacillota</taxon>
        <taxon>Clostridia</taxon>
        <taxon>Lachnospirales</taxon>
        <taxon>Lachnospiraceae</taxon>
        <taxon>Pseudobutyrivibrio</taxon>
    </lineage>
</organism>
<accession>A0A927UBM6</accession>
<dbReference type="GO" id="GO:0005886">
    <property type="term" value="C:plasma membrane"/>
    <property type="evidence" value="ECO:0007669"/>
    <property type="project" value="UniProtKB-SubCell"/>
</dbReference>
<feature type="transmembrane region" description="Helical" evidence="8">
    <location>
        <begin position="20"/>
        <end position="39"/>
    </location>
</feature>
<comment type="subcellular location">
    <subcellularLocation>
        <location evidence="1">Cell membrane</location>
        <topology evidence="1">Multi-pass membrane protein</topology>
    </subcellularLocation>
</comment>
<keyword evidence="7 8" id="KW-0472">Membrane</keyword>
<feature type="transmembrane region" description="Helical" evidence="8">
    <location>
        <begin position="76"/>
        <end position="100"/>
    </location>
</feature>
<keyword evidence="4 8" id="KW-0812">Transmembrane</keyword>
<dbReference type="PIRSF" id="PIRSF037497">
    <property type="entry name" value="MreD_Clostridium/Treponema_prd"/>
    <property type="match status" value="1"/>
</dbReference>
<dbReference type="NCBIfam" id="TIGR03426">
    <property type="entry name" value="shape_MreD"/>
    <property type="match status" value="1"/>
</dbReference>
<dbReference type="Pfam" id="PF04093">
    <property type="entry name" value="MreD"/>
    <property type="match status" value="1"/>
</dbReference>
<evidence type="ECO:0000313" key="10">
    <source>
        <dbReference type="Proteomes" id="UP000766246"/>
    </source>
</evidence>
<comment type="similarity">
    <text evidence="2">Belongs to the MreD family.</text>
</comment>
<dbReference type="EMBL" id="SVER01000010">
    <property type="protein sequence ID" value="MBE5919163.1"/>
    <property type="molecule type" value="Genomic_DNA"/>
</dbReference>
<keyword evidence="6 8" id="KW-1133">Transmembrane helix</keyword>
<dbReference type="InterPro" id="IPR017225">
    <property type="entry name" value="Cell_shape_determin_MreD_prd"/>
</dbReference>
<comment type="caution">
    <text evidence="9">The sequence shown here is derived from an EMBL/GenBank/DDBJ whole genome shotgun (WGS) entry which is preliminary data.</text>
</comment>
<dbReference type="GO" id="GO:0008360">
    <property type="term" value="P:regulation of cell shape"/>
    <property type="evidence" value="ECO:0007669"/>
    <property type="project" value="UniProtKB-KW"/>
</dbReference>
<gene>
    <name evidence="9" type="primary">mreD</name>
    <name evidence="9" type="ORF">E7272_04890</name>
</gene>
<keyword evidence="5" id="KW-0133">Cell shape</keyword>
<proteinExistence type="inferred from homology"/>
<evidence type="ECO:0000313" key="9">
    <source>
        <dbReference type="EMBL" id="MBE5919163.1"/>
    </source>
</evidence>